<dbReference type="OrthoDB" id="5835829at2759"/>
<evidence type="ECO:0000256" key="3">
    <source>
        <dbReference type="ARBA" id="ARBA00022676"/>
    </source>
</evidence>
<gene>
    <name evidence="8" type="ORF">BXYJ_LOCUS15412</name>
</gene>
<reference evidence="8" key="1">
    <citation type="submission" date="2020-09" db="EMBL/GenBank/DDBJ databases">
        <authorList>
            <person name="Kikuchi T."/>
        </authorList>
    </citation>
    <scope>NUCLEOTIDE SEQUENCE</scope>
    <source>
        <strain evidence="8">Ka4C1</strain>
    </source>
</reference>
<dbReference type="GO" id="GO:0015020">
    <property type="term" value="F:glucuronosyltransferase activity"/>
    <property type="evidence" value="ECO:0007669"/>
    <property type="project" value="UniProtKB-EC"/>
</dbReference>
<dbReference type="AlphaFoldDB" id="A0A7I8XCK3"/>
<feature type="chain" id="PRO_5035328855" description="glucuronosyltransferase" evidence="7">
    <location>
        <begin position="18"/>
        <end position="525"/>
    </location>
</feature>
<keyword evidence="9" id="KW-1185">Reference proteome</keyword>
<dbReference type="Proteomes" id="UP000659654">
    <property type="component" value="Unassembled WGS sequence"/>
</dbReference>
<dbReference type="EC" id="2.4.1.17" evidence="2"/>
<evidence type="ECO:0000256" key="6">
    <source>
        <dbReference type="SAM" id="Phobius"/>
    </source>
</evidence>
<comment type="caution">
    <text evidence="8">The sequence shown here is derived from an EMBL/GenBank/DDBJ whole genome shotgun (WGS) entry which is preliminary data.</text>
</comment>
<evidence type="ECO:0000313" key="8">
    <source>
        <dbReference type="EMBL" id="CAD5235321.1"/>
    </source>
</evidence>
<keyword evidence="6" id="KW-0812">Transmembrane</keyword>
<dbReference type="FunFam" id="3.40.50.2000:FF:000021">
    <property type="entry name" value="UDP-glucuronosyltransferase"/>
    <property type="match status" value="1"/>
</dbReference>
<dbReference type="PANTHER" id="PTHR48043">
    <property type="entry name" value="EG:EG0003.4 PROTEIN-RELATED"/>
    <property type="match status" value="1"/>
</dbReference>
<evidence type="ECO:0000256" key="7">
    <source>
        <dbReference type="SAM" id="SignalP"/>
    </source>
</evidence>
<comment type="similarity">
    <text evidence="1">Belongs to the UDP-glycosyltransferase family.</text>
</comment>
<dbReference type="Gene3D" id="3.40.50.2000">
    <property type="entry name" value="Glycogen Phosphorylase B"/>
    <property type="match status" value="1"/>
</dbReference>
<keyword evidence="7" id="KW-0732">Signal</keyword>
<dbReference type="Proteomes" id="UP000582659">
    <property type="component" value="Unassembled WGS sequence"/>
</dbReference>
<evidence type="ECO:0000256" key="4">
    <source>
        <dbReference type="ARBA" id="ARBA00022679"/>
    </source>
</evidence>
<accession>A0A7I8XCK3</accession>
<keyword evidence="6" id="KW-1133">Transmembrane helix</keyword>
<keyword evidence="3" id="KW-0328">Glycosyltransferase</keyword>
<dbReference type="PANTHER" id="PTHR48043:SF154">
    <property type="entry name" value="GLUCURONOSYLTRANSFERASE"/>
    <property type="match status" value="1"/>
</dbReference>
<dbReference type="EMBL" id="CAJFDI010000006">
    <property type="protein sequence ID" value="CAD5235321.1"/>
    <property type="molecule type" value="Genomic_DNA"/>
</dbReference>
<dbReference type="Pfam" id="PF00201">
    <property type="entry name" value="UDPGT"/>
    <property type="match status" value="1"/>
</dbReference>
<feature type="signal peptide" evidence="7">
    <location>
        <begin position="1"/>
        <end position="17"/>
    </location>
</feature>
<feature type="transmembrane region" description="Helical" evidence="6">
    <location>
        <begin position="486"/>
        <end position="506"/>
    </location>
</feature>
<organism evidence="8 9">
    <name type="scientific">Bursaphelenchus xylophilus</name>
    <name type="common">Pinewood nematode worm</name>
    <name type="synonym">Aphelenchoides xylophilus</name>
    <dbReference type="NCBI Taxonomy" id="6326"/>
    <lineage>
        <taxon>Eukaryota</taxon>
        <taxon>Metazoa</taxon>
        <taxon>Ecdysozoa</taxon>
        <taxon>Nematoda</taxon>
        <taxon>Chromadorea</taxon>
        <taxon>Rhabditida</taxon>
        <taxon>Tylenchina</taxon>
        <taxon>Tylenchomorpha</taxon>
        <taxon>Aphelenchoidea</taxon>
        <taxon>Aphelenchoididae</taxon>
        <taxon>Bursaphelenchus</taxon>
    </lineage>
</organism>
<evidence type="ECO:0000256" key="1">
    <source>
        <dbReference type="ARBA" id="ARBA00009995"/>
    </source>
</evidence>
<dbReference type="InterPro" id="IPR050271">
    <property type="entry name" value="UDP-glycosyltransferase"/>
</dbReference>
<dbReference type="SMR" id="A0A7I8XCK3"/>
<dbReference type="CDD" id="cd03784">
    <property type="entry name" value="GT1_Gtf-like"/>
    <property type="match status" value="1"/>
</dbReference>
<evidence type="ECO:0000256" key="5">
    <source>
        <dbReference type="ARBA" id="ARBA00047475"/>
    </source>
</evidence>
<evidence type="ECO:0000256" key="2">
    <source>
        <dbReference type="ARBA" id="ARBA00012544"/>
    </source>
</evidence>
<sequence>MRLTLLFLLIFLPQCLGLKALIYNIGIGKSHFMFTGAMVDSLVDRGHEAELLLAIWNPVAANNGTDKAGRVFRVEVEDPPLVHAGYLRPFDPPNNNFYELFDQSRLLFCERILSNSKLMADLRSAKYDIGLSPPYDSCGMSLFHMLGIQATAIFTATPPTFFVMESLGIPAPPSFVTDGIHPISISKTYSFKERFLNALNYYKTYFLAQRLFLEEHKLIQKFYPKVPTPVELFRNVSYYFVNHNELLDTGRPISAKVKFIGGIQLKDDHSIAKLSKKYDDLLAKAPKGAILFSFGTTASSKVVPKKVREEFIEAFKQFPDYLFIWKHDNAEDDQDKLKGVKNIVAEEWLPQKQLLADPRLKVFITHAGMNSFVEFTRHGVPALTVPLSVDQHVNAASAVGLGIALHLKKEEISAKKIKEKLEILLSDNRYRQRAIKLSQALKASPNRPQQTFVESVEFAAAFPDTSEYLQLPSVYLNPFVVHSFDVFAVIFGVIFTFLLFFVPIVVRAVMYSCNLPPSHLKYKHE</sequence>
<protein>
    <recommendedName>
        <fullName evidence="2">glucuronosyltransferase</fullName>
        <ecNumber evidence="2">2.4.1.17</ecNumber>
    </recommendedName>
</protein>
<keyword evidence="4" id="KW-0808">Transferase</keyword>
<name>A0A7I8XCK3_BURXY</name>
<comment type="catalytic activity">
    <reaction evidence="5">
        <text>glucuronate acceptor + UDP-alpha-D-glucuronate = acceptor beta-D-glucuronoside + UDP + H(+)</text>
        <dbReference type="Rhea" id="RHEA:21032"/>
        <dbReference type="ChEBI" id="CHEBI:15378"/>
        <dbReference type="ChEBI" id="CHEBI:58052"/>
        <dbReference type="ChEBI" id="CHEBI:58223"/>
        <dbReference type="ChEBI" id="CHEBI:132367"/>
        <dbReference type="ChEBI" id="CHEBI:132368"/>
        <dbReference type="EC" id="2.4.1.17"/>
    </reaction>
</comment>
<dbReference type="InterPro" id="IPR002213">
    <property type="entry name" value="UDP_glucos_trans"/>
</dbReference>
<proteinExistence type="inferred from homology"/>
<keyword evidence="6" id="KW-0472">Membrane</keyword>
<dbReference type="EMBL" id="CAJFCV020000006">
    <property type="protein sequence ID" value="CAG9131657.1"/>
    <property type="molecule type" value="Genomic_DNA"/>
</dbReference>
<dbReference type="SUPFAM" id="SSF53756">
    <property type="entry name" value="UDP-Glycosyltransferase/glycogen phosphorylase"/>
    <property type="match status" value="1"/>
</dbReference>
<evidence type="ECO:0000313" key="9">
    <source>
        <dbReference type="Proteomes" id="UP000659654"/>
    </source>
</evidence>